<proteinExistence type="predicted"/>
<dbReference type="CDD" id="cd04301">
    <property type="entry name" value="NAT_SF"/>
    <property type="match status" value="1"/>
</dbReference>
<name>A0A9Q6ZFI4_MYROD</name>
<dbReference type="Gene3D" id="3.40.630.30">
    <property type="match status" value="1"/>
</dbReference>
<dbReference type="Pfam" id="PF00583">
    <property type="entry name" value="Acetyltransf_1"/>
    <property type="match status" value="1"/>
</dbReference>
<dbReference type="RefSeq" id="WP_002992467.1">
    <property type="nucleotide sequence ID" value="NZ_CP068108.1"/>
</dbReference>
<evidence type="ECO:0000256" key="2">
    <source>
        <dbReference type="ARBA" id="ARBA00023315"/>
    </source>
</evidence>
<organism evidence="4 5">
    <name type="scientific">Myroides odoratus</name>
    <name type="common">Flavobacterium odoratum</name>
    <dbReference type="NCBI Taxonomy" id="256"/>
    <lineage>
        <taxon>Bacteria</taxon>
        <taxon>Pseudomonadati</taxon>
        <taxon>Bacteroidota</taxon>
        <taxon>Flavobacteriia</taxon>
        <taxon>Flavobacteriales</taxon>
        <taxon>Flavobacteriaceae</taxon>
        <taxon>Myroides</taxon>
    </lineage>
</organism>
<dbReference type="PANTHER" id="PTHR43420">
    <property type="entry name" value="ACETYLTRANSFERASE"/>
    <property type="match status" value="1"/>
</dbReference>
<dbReference type="PANTHER" id="PTHR43420:SF46">
    <property type="entry name" value="ACETYLTRANSFERASE"/>
    <property type="match status" value="1"/>
</dbReference>
<dbReference type="SUPFAM" id="SSF55729">
    <property type="entry name" value="Acyl-CoA N-acyltransferases (Nat)"/>
    <property type="match status" value="1"/>
</dbReference>
<dbReference type="InterPro" id="IPR050680">
    <property type="entry name" value="YpeA/RimI_acetyltransf"/>
</dbReference>
<feature type="domain" description="N-acetyltransferase" evidence="3">
    <location>
        <begin position="1"/>
        <end position="165"/>
    </location>
</feature>
<dbReference type="InterPro" id="IPR016181">
    <property type="entry name" value="Acyl_CoA_acyltransferase"/>
</dbReference>
<dbReference type="Proteomes" id="UP000596202">
    <property type="component" value="Chromosome"/>
</dbReference>
<dbReference type="InterPro" id="IPR000182">
    <property type="entry name" value="GNAT_dom"/>
</dbReference>
<keyword evidence="2" id="KW-0012">Acyltransferase</keyword>
<evidence type="ECO:0000313" key="4">
    <source>
        <dbReference type="EMBL" id="QQU01761.1"/>
    </source>
</evidence>
<sequence>MIRQVAASDVNQIVKVLHQVKKDMFSKGIDQWDEHYPNEKTIQEDLNKKQAYIYSENGEVLAYMVLNQEYDIEYNDLNWSTPMPFIVIHRLFVKPIAQGKGISSQMIQYAEQYATENNYASIRFDAYALNNTANAVYLKKGYAFVGTVQFRKGVFNCYEKGLKPSS</sequence>
<evidence type="ECO:0000256" key="1">
    <source>
        <dbReference type="ARBA" id="ARBA00022679"/>
    </source>
</evidence>
<dbReference type="GO" id="GO:0016747">
    <property type="term" value="F:acyltransferase activity, transferring groups other than amino-acyl groups"/>
    <property type="evidence" value="ECO:0007669"/>
    <property type="project" value="InterPro"/>
</dbReference>
<evidence type="ECO:0000313" key="5">
    <source>
        <dbReference type="Proteomes" id="UP000596202"/>
    </source>
</evidence>
<accession>A0A9Q6ZFI4</accession>
<dbReference type="AlphaFoldDB" id="A0A9Q6ZFI4"/>
<reference evidence="4 5" key="1">
    <citation type="submission" date="2021-01" db="EMBL/GenBank/DDBJ databases">
        <title>FDA dAtabase for Regulatory Grade micrObial Sequences (FDA-ARGOS): Supporting development and validation of Infectious Disease Dx tests.</title>
        <authorList>
            <person name="Sproer C."/>
            <person name="Gronow S."/>
            <person name="Severitt S."/>
            <person name="Schroder I."/>
            <person name="Tallon L."/>
            <person name="Sadzewicz L."/>
            <person name="Zhao X."/>
            <person name="Boylan J."/>
            <person name="Ott S."/>
            <person name="Bowen H."/>
            <person name="Vavikolanu K."/>
            <person name="Mehta A."/>
            <person name="Aluvathingal J."/>
            <person name="Nadendla S."/>
            <person name="Lowell S."/>
            <person name="Myers T."/>
            <person name="Yan Y."/>
            <person name="Sichtig H."/>
        </authorList>
    </citation>
    <scope>NUCLEOTIDE SEQUENCE [LARGE SCALE GENOMIC DNA]</scope>
    <source>
        <strain evidence="4 5">FDAARGOS_1131</strain>
    </source>
</reference>
<dbReference type="EMBL" id="CP068108">
    <property type="protein sequence ID" value="QQU01761.1"/>
    <property type="molecule type" value="Genomic_DNA"/>
</dbReference>
<dbReference type="OrthoDB" id="9796381at2"/>
<dbReference type="GeneID" id="93527689"/>
<evidence type="ECO:0000259" key="3">
    <source>
        <dbReference type="PROSITE" id="PS51186"/>
    </source>
</evidence>
<gene>
    <name evidence="4" type="ORF">I6I88_08480</name>
</gene>
<protein>
    <submittedName>
        <fullName evidence="4">GNAT family N-acetyltransferase</fullName>
    </submittedName>
</protein>
<keyword evidence="1" id="KW-0808">Transferase</keyword>
<dbReference type="PROSITE" id="PS51186">
    <property type="entry name" value="GNAT"/>
    <property type="match status" value="1"/>
</dbReference>